<dbReference type="PANTHER" id="PTHR34383">
    <property type="entry name" value="POLYPHOSPHATE:AMP PHOSPHOTRANSFERASE-RELATED"/>
    <property type="match status" value="1"/>
</dbReference>
<dbReference type="SUPFAM" id="SSF52540">
    <property type="entry name" value="P-loop containing nucleoside triphosphate hydrolases"/>
    <property type="match status" value="2"/>
</dbReference>
<name>A0A1H9EN75_9GAMM</name>
<organism evidence="2 3">
    <name type="scientific">Ectothiorhodospira magna</name>
    <dbReference type="NCBI Taxonomy" id="867345"/>
    <lineage>
        <taxon>Bacteria</taxon>
        <taxon>Pseudomonadati</taxon>
        <taxon>Pseudomonadota</taxon>
        <taxon>Gammaproteobacteria</taxon>
        <taxon>Chromatiales</taxon>
        <taxon>Ectothiorhodospiraceae</taxon>
        <taxon>Ectothiorhodospira</taxon>
    </lineage>
</organism>
<dbReference type="Gene3D" id="3.40.50.300">
    <property type="entry name" value="P-loop containing nucleotide triphosphate hydrolases"/>
    <property type="match status" value="2"/>
</dbReference>
<keyword evidence="3" id="KW-1185">Reference proteome</keyword>
<dbReference type="Pfam" id="PF03976">
    <property type="entry name" value="PPK2"/>
    <property type="match status" value="2"/>
</dbReference>
<feature type="domain" description="Polyphosphate kinase-2-related" evidence="1">
    <location>
        <begin position="272"/>
        <end position="496"/>
    </location>
</feature>
<dbReference type="EMBL" id="FOFO01000022">
    <property type="protein sequence ID" value="SEQ27174.1"/>
    <property type="molecule type" value="Genomic_DNA"/>
</dbReference>
<evidence type="ECO:0000259" key="1">
    <source>
        <dbReference type="Pfam" id="PF03976"/>
    </source>
</evidence>
<dbReference type="InterPro" id="IPR022488">
    <property type="entry name" value="PPK2-related"/>
</dbReference>
<dbReference type="InterPro" id="IPR022489">
    <property type="entry name" value="PolyP_AMP_Tfrase"/>
</dbReference>
<gene>
    <name evidence="2" type="ORF">SAMN05421693_12239</name>
</gene>
<dbReference type="STRING" id="867345.SAMN05421693_12239"/>
<keyword evidence="2" id="KW-0808">Transferase</keyword>
<sequence length="501" mass="58223">MFEAAELGRRLSKAAYKDAVPELRAELLEAQRQLRDTDTAVIVIVEGVDGVGRGEVVNRLNAWLDTRGVETHAFWEATSDQQARPRLWRYWQAMPARGSIGIFFGAWYSEPIRRHIRDEWDEARLHESLSRIRDFENMLAADGALIVKFWFHLTRDEQKTRLKQRLKDPASRWYRLPRGKEQATQYQRLVTTGERVIRETDSGLAPWYLIEATDRRYRDLTVGRTLLDAIRERLAPASAPPLAVTVSHAPSLPPEDSARITVLDHLDLTQTLEKAAYKERLSQAQARLRDLAWRAKDQGVATVLVFEGWDAAGKGGAIRRLTAGIDARLYRVVAVAAPTDEERAHHYLWRFWRHVPPRGRMALFDRSWYGRVLVERVEGFATEDCWRRAYHEINDFEEQLTEHGIVLVKFWLHISEEEQLARFKQREVVAYKQHKITDEDWRNRQQWEAYKAAVNEMVIRTSTEFAPWTLVAANDKRFGRVTVLETVCRRLEAMLRQSTSG</sequence>
<dbReference type="AlphaFoldDB" id="A0A1H9EN75"/>
<dbReference type="GO" id="GO:0006797">
    <property type="term" value="P:polyphosphate metabolic process"/>
    <property type="evidence" value="ECO:0007669"/>
    <property type="project" value="InterPro"/>
</dbReference>
<feature type="domain" description="Polyphosphate kinase-2-related" evidence="1">
    <location>
        <begin position="11"/>
        <end position="232"/>
    </location>
</feature>
<dbReference type="Proteomes" id="UP000199496">
    <property type="component" value="Unassembled WGS sequence"/>
</dbReference>
<protein>
    <submittedName>
        <fullName evidence="2">Polyphosphate:AMP phosphotransferase</fullName>
    </submittedName>
</protein>
<reference evidence="2 3" key="1">
    <citation type="submission" date="2016-10" db="EMBL/GenBank/DDBJ databases">
        <authorList>
            <person name="de Groot N.N."/>
        </authorList>
    </citation>
    <scope>NUCLEOTIDE SEQUENCE [LARGE SCALE GENOMIC DNA]</scope>
    <source>
        <strain evidence="2 3">B7-7</strain>
    </source>
</reference>
<proteinExistence type="predicted"/>
<accession>A0A1H9EN75</accession>
<dbReference type="GO" id="GO:0043751">
    <property type="term" value="F:polyphosphate:AMP phosphotransferase activity"/>
    <property type="evidence" value="ECO:0007669"/>
    <property type="project" value="InterPro"/>
</dbReference>
<dbReference type="OrthoDB" id="9775224at2"/>
<dbReference type="NCBIfam" id="TIGR03708">
    <property type="entry name" value="poly_P_AMP_trns"/>
    <property type="match status" value="1"/>
</dbReference>
<dbReference type="PANTHER" id="PTHR34383:SF3">
    <property type="entry name" value="POLYPHOSPHATE:AMP PHOSPHOTRANSFERASE"/>
    <property type="match status" value="1"/>
</dbReference>
<dbReference type="InterPro" id="IPR027417">
    <property type="entry name" value="P-loop_NTPase"/>
</dbReference>
<evidence type="ECO:0000313" key="3">
    <source>
        <dbReference type="Proteomes" id="UP000199496"/>
    </source>
</evidence>
<dbReference type="RefSeq" id="WP_090208183.1">
    <property type="nucleotide sequence ID" value="NZ_FOFO01000022.1"/>
</dbReference>
<evidence type="ECO:0000313" key="2">
    <source>
        <dbReference type="EMBL" id="SEQ27174.1"/>
    </source>
</evidence>